<name>A0A6A6UWJ5_9PLEO</name>
<dbReference type="SUPFAM" id="SSF109604">
    <property type="entry name" value="HD-domain/PDEase-like"/>
    <property type="match status" value="1"/>
</dbReference>
<protein>
    <recommendedName>
        <fullName evidence="2">HD/PDEase domain-containing protein</fullName>
    </recommendedName>
</protein>
<feature type="domain" description="HD/PDEase" evidence="2">
    <location>
        <begin position="41"/>
        <end position="118"/>
    </location>
</feature>
<dbReference type="AlphaFoldDB" id="A0A6A6UWJ5"/>
<sequence length="225" mass="24735">MCPASSLAHVNPPNPRSTANDDIVPSSEVSKAAYELASALLPPAILNHSVRVYLLAVKLAERSDSMYVRDQTKRDLLFAACILHDVGTTEQCNGPLRFEVEGADAASKLLREHGISAEEAHQVWMAITLHTSPHIAERINELCCLVRMAVLLDFGKGLDKLEDAADYRISIEQKFDRMGIEKVLGDAVVQQAVKNPEKAPAASWPNNLYKTYLQDPNNQGVNEGF</sequence>
<evidence type="ECO:0000256" key="1">
    <source>
        <dbReference type="SAM" id="MobiDB-lite"/>
    </source>
</evidence>
<dbReference type="CDD" id="cd00077">
    <property type="entry name" value="HDc"/>
    <property type="match status" value="1"/>
</dbReference>
<organism evidence="3 4">
    <name type="scientific">Sporormia fimetaria CBS 119925</name>
    <dbReference type="NCBI Taxonomy" id="1340428"/>
    <lineage>
        <taxon>Eukaryota</taxon>
        <taxon>Fungi</taxon>
        <taxon>Dikarya</taxon>
        <taxon>Ascomycota</taxon>
        <taxon>Pezizomycotina</taxon>
        <taxon>Dothideomycetes</taxon>
        <taxon>Pleosporomycetidae</taxon>
        <taxon>Pleosporales</taxon>
        <taxon>Sporormiaceae</taxon>
        <taxon>Sporormia</taxon>
    </lineage>
</organism>
<dbReference type="Gene3D" id="1.10.3210.10">
    <property type="entry name" value="Hypothetical protein af1432"/>
    <property type="match status" value="1"/>
</dbReference>
<accession>A0A6A6UWJ5</accession>
<reference evidence="3" key="1">
    <citation type="journal article" date="2020" name="Stud. Mycol.">
        <title>101 Dothideomycetes genomes: a test case for predicting lifestyles and emergence of pathogens.</title>
        <authorList>
            <person name="Haridas S."/>
            <person name="Albert R."/>
            <person name="Binder M."/>
            <person name="Bloem J."/>
            <person name="Labutti K."/>
            <person name="Salamov A."/>
            <person name="Andreopoulos B."/>
            <person name="Baker S."/>
            <person name="Barry K."/>
            <person name="Bills G."/>
            <person name="Bluhm B."/>
            <person name="Cannon C."/>
            <person name="Castanera R."/>
            <person name="Culley D."/>
            <person name="Daum C."/>
            <person name="Ezra D."/>
            <person name="Gonzalez J."/>
            <person name="Henrissat B."/>
            <person name="Kuo A."/>
            <person name="Liang C."/>
            <person name="Lipzen A."/>
            <person name="Lutzoni F."/>
            <person name="Magnuson J."/>
            <person name="Mondo S."/>
            <person name="Nolan M."/>
            <person name="Ohm R."/>
            <person name="Pangilinan J."/>
            <person name="Park H.-J."/>
            <person name="Ramirez L."/>
            <person name="Alfaro M."/>
            <person name="Sun H."/>
            <person name="Tritt A."/>
            <person name="Yoshinaga Y."/>
            <person name="Zwiers L.-H."/>
            <person name="Turgeon B."/>
            <person name="Goodwin S."/>
            <person name="Spatafora J."/>
            <person name="Crous P."/>
            <person name="Grigoriev I."/>
        </authorList>
    </citation>
    <scope>NUCLEOTIDE SEQUENCE</scope>
    <source>
        <strain evidence="3">CBS 119925</strain>
    </source>
</reference>
<keyword evidence="4" id="KW-1185">Reference proteome</keyword>
<feature type="region of interest" description="Disordered" evidence="1">
    <location>
        <begin position="1"/>
        <end position="22"/>
    </location>
</feature>
<dbReference type="Pfam" id="PF01966">
    <property type="entry name" value="HD"/>
    <property type="match status" value="1"/>
</dbReference>
<dbReference type="InterPro" id="IPR003607">
    <property type="entry name" value="HD/PDEase_dom"/>
</dbReference>
<proteinExistence type="predicted"/>
<dbReference type="SMART" id="SM00471">
    <property type="entry name" value="HDc"/>
    <property type="match status" value="1"/>
</dbReference>
<evidence type="ECO:0000313" key="3">
    <source>
        <dbReference type="EMBL" id="KAF2742223.1"/>
    </source>
</evidence>
<dbReference type="OrthoDB" id="2378324at2759"/>
<evidence type="ECO:0000313" key="4">
    <source>
        <dbReference type="Proteomes" id="UP000799440"/>
    </source>
</evidence>
<dbReference type="PANTHER" id="PTHR35569">
    <property type="entry name" value="CYANAMIDE HYDRATASE DDI2-RELATED"/>
    <property type="match status" value="1"/>
</dbReference>
<gene>
    <name evidence="3" type="ORF">M011DRAFT_412962</name>
</gene>
<dbReference type="EMBL" id="MU006612">
    <property type="protein sequence ID" value="KAF2742223.1"/>
    <property type="molecule type" value="Genomic_DNA"/>
</dbReference>
<dbReference type="InterPro" id="IPR006674">
    <property type="entry name" value="HD_domain"/>
</dbReference>
<dbReference type="Proteomes" id="UP000799440">
    <property type="component" value="Unassembled WGS sequence"/>
</dbReference>
<evidence type="ECO:0000259" key="2">
    <source>
        <dbReference type="SMART" id="SM00471"/>
    </source>
</evidence>
<dbReference type="PANTHER" id="PTHR35569:SF1">
    <property type="entry name" value="CYANAMIDE HYDRATASE DDI2-RELATED"/>
    <property type="match status" value="1"/>
</dbReference>